<gene>
    <name evidence="1" type="ORF">AUC68_04755</name>
</gene>
<dbReference type="RefSeq" id="WP_069437454.1">
    <property type="nucleotide sequence ID" value="NZ_LPWG01000011.1"/>
</dbReference>
<dbReference type="AlphaFoldDB" id="A0A1E3W155"/>
<comment type="caution">
    <text evidence="1">The sequence shown here is derived from an EMBL/GenBank/DDBJ whole genome shotgun (WGS) entry which is preliminary data.</text>
</comment>
<sequence length="62" mass="7048">MRVLTQTELSRMTRPELMVLLQRICAELPDLAENAPELRAAHFNLTNIRRALTRPVGPGLRP</sequence>
<protein>
    <submittedName>
        <fullName evidence="1">Uncharacterized protein</fullName>
    </submittedName>
</protein>
<organism evidence="1 2">
    <name type="scientific">Methyloceanibacter methanicus</name>
    <dbReference type="NCBI Taxonomy" id="1774968"/>
    <lineage>
        <taxon>Bacteria</taxon>
        <taxon>Pseudomonadati</taxon>
        <taxon>Pseudomonadota</taxon>
        <taxon>Alphaproteobacteria</taxon>
        <taxon>Hyphomicrobiales</taxon>
        <taxon>Hyphomicrobiaceae</taxon>
        <taxon>Methyloceanibacter</taxon>
    </lineage>
</organism>
<proteinExistence type="predicted"/>
<name>A0A1E3W155_9HYPH</name>
<dbReference type="OrthoDB" id="8256220at2"/>
<accession>A0A1E3W155</accession>
<evidence type="ECO:0000313" key="2">
    <source>
        <dbReference type="Proteomes" id="UP000094501"/>
    </source>
</evidence>
<evidence type="ECO:0000313" key="1">
    <source>
        <dbReference type="EMBL" id="ODR99522.1"/>
    </source>
</evidence>
<dbReference type="Proteomes" id="UP000094501">
    <property type="component" value="Unassembled WGS sequence"/>
</dbReference>
<keyword evidence="2" id="KW-1185">Reference proteome</keyword>
<dbReference type="EMBL" id="LPWG01000011">
    <property type="protein sequence ID" value="ODR99522.1"/>
    <property type="molecule type" value="Genomic_DNA"/>
</dbReference>
<reference evidence="1 2" key="1">
    <citation type="journal article" date="2016" name="Environ. Microbiol.">
        <title>New Methyloceanibacter diversity from North Sea sediments includes methanotroph containing solely the soluble methane monooxygenase.</title>
        <authorList>
            <person name="Vekeman B."/>
            <person name="Kerckhof F.M."/>
            <person name="Cremers G."/>
            <person name="de Vos P."/>
            <person name="Vandamme P."/>
            <person name="Boon N."/>
            <person name="Op den Camp H.J."/>
            <person name="Heylen K."/>
        </authorList>
    </citation>
    <scope>NUCLEOTIDE SEQUENCE [LARGE SCALE GENOMIC DNA]</scope>
    <source>
        <strain evidence="1 2">R-67174</strain>
    </source>
</reference>